<dbReference type="PANTHER" id="PTHR43434:SF1">
    <property type="entry name" value="PHOSPHOGLYCOLATE PHOSPHATASE"/>
    <property type="match status" value="1"/>
</dbReference>
<gene>
    <name evidence="5" type="ORF">CQA63_00425</name>
</gene>
<comment type="similarity">
    <text evidence="3">Belongs to the HAD-like hydrolase superfamily. CbbY/CbbZ/Gph/YieH family.</text>
</comment>
<dbReference type="SUPFAM" id="SSF56784">
    <property type="entry name" value="HAD-like"/>
    <property type="match status" value="1"/>
</dbReference>
<dbReference type="SFLD" id="SFLDG01129">
    <property type="entry name" value="C1.5:_HAD__Beta-PGM__Phosphata"/>
    <property type="match status" value="1"/>
</dbReference>
<dbReference type="InterPro" id="IPR041492">
    <property type="entry name" value="HAD_2"/>
</dbReference>
<dbReference type="GO" id="GO:0005829">
    <property type="term" value="C:cytosol"/>
    <property type="evidence" value="ECO:0007669"/>
    <property type="project" value="TreeGrafter"/>
</dbReference>
<dbReference type="Gene3D" id="1.10.150.240">
    <property type="entry name" value="Putative phosphatase, domain 2"/>
    <property type="match status" value="1"/>
</dbReference>
<dbReference type="OrthoDB" id="9792518at2"/>
<evidence type="ECO:0000313" key="6">
    <source>
        <dbReference type="Proteomes" id="UP000256599"/>
    </source>
</evidence>
<evidence type="ECO:0000256" key="2">
    <source>
        <dbReference type="ARBA" id="ARBA00004818"/>
    </source>
</evidence>
<proteinExistence type="inferred from homology"/>
<protein>
    <recommendedName>
        <fullName evidence="4">phosphoglycolate phosphatase</fullName>
        <ecNumber evidence="4">3.1.3.18</ecNumber>
    </recommendedName>
</protein>
<name>A0A3D8I777_9HELI</name>
<organism evidence="5 6">
    <name type="scientific">Helicobacter marmotae</name>
    <dbReference type="NCBI Taxonomy" id="152490"/>
    <lineage>
        <taxon>Bacteria</taxon>
        <taxon>Pseudomonadati</taxon>
        <taxon>Campylobacterota</taxon>
        <taxon>Epsilonproteobacteria</taxon>
        <taxon>Campylobacterales</taxon>
        <taxon>Helicobacteraceae</taxon>
        <taxon>Helicobacter</taxon>
    </lineage>
</organism>
<accession>A0A3D8I777</accession>
<evidence type="ECO:0000256" key="1">
    <source>
        <dbReference type="ARBA" id="ARBA00000830"/>
    </source>
</evidence>
<sequence>MQNIIFDMDGTLIDSENAICRAINEIRKDKQLPPLENDYIKYVLHTPTLSCPKIFYELDSFAHPSYKVGFEPYFHKAYREDSKLFDDVIWLLDECKSRNYFLAIASNAPDDELLPILSAHKIAHFFDFIIGSAPNIQSKPSPMMIDIILQKAPYAKSIFVGNGAKDEGAAKNAKIPYLHAKWGQTPSKPNEFNNAKSLLQLIESQA</sequence>
<keyword evidence="5" id="KW-0378">Hydrolase</keyword>
<dbReference type="SFLD" id="SFLDS00003">
    <property type="entry name" value="Haloacid_Dehalogenase"/>
    <property type="match status" value="1"/>
</dbReference>
<dbReference type="Proteomes" id="UP000256599">
    <property type="component" value="Unassembled WGS sequence"/>
</dbReference>
<comment type="pathway">
    <text evidence="2">Organic acid metabolism; glycolate biosynthesis; glycolate from 2-phosphoglycolate: step 1/1.</text>
</comment>
<dbReference type="PRINTS" id="PR00413">
    <property type="entry name" value="HADHALOGNASE"/>
</dbReference>
<dbReference type="PANTHER" id="PTHR43434">
    <property type="entry name" value="PHOSPHOGLYCOLATE PHOSPHATASE"/>
    <property type="match status" value="1"/>
</dbReference>
<evidence type="ECO:0000256" key="3">
    <source>
        <dbReference type="ARBA" id="ARBA00006171"/>
    </source>
</evidence>
<dbReference type="GO" id="GO:0008967">
    <property type="term" value="F:phosphoglycolate phosphatase activity"/>
    <property type="evidence" value="ECO:0007669"/>
    <property type="project" value="UniProtKB-EC"/>
</dbReference>
<reference evidence="5 6" key="1">
    <citation type="submission" date="2018-04" db="EMBL/GenBank/DDBJ databases">
        <title>Novel Campyloabacter and Helicobacter Species and Strains.</title>
        <authorList>
            <person name="Mannion A.J."/>
            <person name="Shen Z."/>
            <person name="Fox J.G."/>
        </authorList>
    </citation>
    <scope>NUCLEOTIDE SEQUENCE [LARGE SCALE GENOMIC DNA]</scope>
    <source>
        <strain evidence="5 6">MIT 98-6070</strain>
    </source>
</reference>
<dbReference type="AlphaFoldDB" id="A0A3D8I777"/>
<keyword evidence="6" id="KW-1185">Reference proteome</keyword>
<dbReference type="InterPro" id="IPR023214">
    <property type="entry name" value="HAD_sf"/>
</dbReference>
<dbReference type="InterPro" id="IPR023198">
    <property type="entry name" value="PGP-like_dom2"/>
</dbReference>
<dbReference type="RefSeq" id="WP_104699252.1">
    <property type="nucleotide sequence ID" value="NZ_FZPP01000003.1"/>
</dbReference>
<evidence type="ECO:0000313" key="5">
    <source>
        <dbReference type="EMBL" id="RDU61009.1"/>
    </source>
</evidence>
<dbReference type="InterPro" id="IPR050155">
    <property type="entry name" value="HAD-like_hydrolase_sf"/>
</dbReference>
<dbReference type="Gene3D" id="3.40.50.1000">
    <property type="entry name" value="HAD superfamily/HAD-like"/>
    <property type="match status" value="1"/>
</dbReference>
<comment type="catalytic activity">
    <reaction evidence="1">
        <text>2-phosphoglycolate + H2O = glycolate + phosphate</text>
        <dbReference type="Rhea" id="RHEA:14369"/>
        <dbReference type="ChEBI" id="CHEBI:15377"/>
        <dbReference type="ChEBI" id="CHEBI:29805"/>
        <dbReference type="ChEBI" id="CHEBI:43474"/>
        <dbReference type="ChEBI" id="CHEBI:58033"/>
        <dbReference type="EC" id="3.1.3.18"/>
    </reaction>
</comment>
<dbReference type="InterPro" id="IPR036412">
    <property type="entry name" value="HAD-like_sf"/>
</dbReference>
<dbReference type="GO" id="GO:0006281">
    <property type="term" value="P:DNA repair"/>
    <property type="evidence" value="ECO:0007669"/>
    <property type="project" value="TreeGrafter"/>
</dbReference>
<dbReference type="EMBL" id="NXLR01000001">
    <property type="protein sequence ID" value="RDU61009.1"/>
    <property type="molecule type" value="Genomic_DNA"/>
</dbReference>
<dbReference type="InterPro" id="IPR006439">
    <property type="entry name" value="HAD-SF_hydro_IA"/>
</dbReference>
<dbReference type="EC" id="3.1.3.18" evidence="4"/>
<dbReference type="Pfam" id="PF13419">
    <property type="entry name" value="HAD_2"/>
    <property type="match status" value="1"/>
</dbReference>
<comment type="caution">
    <text evidence="5">The sequence shown here is derived from an EMBL/GenBank/DDBJ whole genome shotgun (WGS) entry which is preliminary data.</text>
</comment>
<evidence type="ECO:0000256" key="4">
    <source>
        <dbReference type="ARBA" id="ARBA00013078"/>
    </source>
</evidence>